<proteinExistence type="predicted"/>
<gene>
    <name evidence="1" type="ORF">HUJ06_022938</name>
</gene>
<reference evidence="1 2" key="1">
    <citation type="journal article" date="2020" name="Mol. Biol. Evol.">
        <title>Distinct Expression and Methylation Patterns for Genes with Different Fates following a Single Whole-Genome Duplication in Flowering Plants.</title>
        <authorList>
            <person name="Shi T."/>
            <person name="Rahmani R.S."/>
            <person name="Gugger P.F."/>
            <person name="Wang M."/>
            <person name="Li H."/>
            <person name="Zhang Y."/>
            <person name="Li Z."/>
            <person name="Wang Q."/>
            <person name="Van de Peer Y."/>
            <person name="Marchal K."/>
            <person name="Chen J."/>
        </authorList>
    </citation>
    <scope>NUCLEOTIDE SEQUENCE [LARGE SCALE GENOMIC DNA]</scope>
    <source>
        <tissue evidence="1">Leaf</tissue>
    </source>
</reference>
<sequence>MWQVLKMLQEFKDTAMMEDNPL</sequence>
<protein>
    <submittedName>
        <fullName evidence="1">Uncharacterized protein</fullName>
    </submittedName>
</protein>
<name>A0A822XRR2_NELNU</name>
<dbReference type="EMBL" id="DUZY01000001">
    <property type="protein sequence ID" value="DAD21475.1"/>
    <property type="molecule type" value="Genomic_DNA"/>
</dbReference>
<evidence type="ECO:0000313" key="2">
    <source>
        <dbReference type="Proteomes" id="UP000607653"/>
    </source>
</evidence>
<dbReference type="Proteomes" id="UP000607653">
    <property type="component" value="Unassembled WGS sequence"/>
</dbReference>
<comment type="caution">
    <text evidence="1">The sequence shown here is derived from an EMBL/GenBank/DDBJ whole genome shotgun (WGS) entry which is preliminary data.</text>
</comment>
<accession>A0A822XRR2</accession>
<organism evidence="1 2">
    <name type="scientific">Nelumbo nucifera</name>
    <name type="common">Sacred lotus</name>
    <dbReference type="NCBI Taxonomy" id="4432"/>
    <lineage>
        <taxon>Eukaryota</taxon>
        <taxon>Viridiplantae</taxon>
        <taxon>Streptophyta</taxon>
        <taxon>Embryophyta</taxon>
        <taxon>Tracheophyta</taxon>
        <taxon>Spermatophyta</taxon>
        <taxon>Magnoliopsida</taxon>
        <taxon>Proteales</taxon>
        <taxon>Nelumbonaceae</taxon>
        <taxon>Nelumbo</taxon>
    </lineage>
</organism>
<dbReference type="AlphaFoldDB" id="A0A822XRR2"/>
<keyword evidence="2" id="KW-1185">Reference proteome</keyword>
<evidence type="ECO:0000313" key="1">
    <source>
        <dbReference type="EMBL" id="DAD21475.1"/>
    </source>
</evidence>